<feature type="compositionally biased region" description="Polar residues" evidence="1">
    <location>
        <begin position="504"/>
        <end position="515"/>
    </location>
</feature>
<sequence>MLDSTARNVDDDGWQVVPADWPRIHFEAISWAHKLPGSRGAPCKAICRPPTKSHYLANQADGNSADLEQELNAELVGVSIALDVLTAYEATSGFHYNLCSDLRGGEFTSATVADISCQIDEKDVAACKENWNEIIQNLTGDFAEDRDTSSSSGSDTGSFSSSLMFDSSDCVYPNYVSMPSTPKPRAPSCGAARSRPSVSPHSKLNASASSFTPSGSSVPSLTFSNNASPLTTRSSPSPTLHDFVFPSLDSTKASSYPKLKIEKDDQGFYTDMEVEMELVTPKSHMHPSTLLPAFLQDDHIRRKGLSSKTRALVDRLRSRQFITTHEDSGYNLSPSPVDPGLHDSQGTSSDVDDSASSSFSESRSIAGVPSLTSTNLSSDTDGWIGLEEFHRSTPPKSRKRHGPNLSLSTTPMHCRTGSGPAALETEPQVRSPSSPSSQEPALSSSSSSSSSSILSPPSPPVITNNDGWIEVSEISRKKSLSCVPAKKPSRASKRKMETEPLTFPTLNATPQTNYRSHTRNASSASSSKSTKAFKSTPAGVLPLLPPVPASNYGYYVPPALPVAPTVSYAPYAVNPMTPYATMMPQYYPHQYAYQQQHTHPQQYAYHHRGHGVAVPSIGSTPASYVIPNVVASPMTIRPGMW</sequence>
<accession>A0ABQ8VKB3</accession>
<protein>
    <submittedName>
        <fullName evidence="2">Uncharacterized protein</fullName>
    </submittedName>
</protein>
<feature type="region of interest" description="Disordered" evidence="1">
    <location>
        <begin position="479"/>
        <end position="532"/>
    </location>
</feature>
<dbReference type="EMBL" id="JANVFT010000026">
    <property type="protein sequence ID" value="KAJ4496711.1"/>
    <property type="molecule type" value="Genomic_DNA"/>
</dbReference>
<reference evidence="2" key="1">
    <citation type="submission" date="2022-08" db="EMBL/GenBank/DDBJ databases">
        <title>A Global Phylogenomic Analysis of the Shiitake Genus Lentinula.</title>
        <authorList>
            <consortium name="DOE Joint Genome Institute"/>
            <person name="Sierra-Patev S."/>
            <person name="Min B."/>
            <person name="Naranjo-Ortiz M."/>
            <person name="Looney B."/>
            <person name="Konkel Z."/>
            <person name="Slot J.C."/>
            <person name="Sakamoto Y."/>
            <person name="Steenwyk J.L."/>
            <person name="Rokas A."/>
            <person name="Carro J."/>
            <person name="Camarero S."/>
            <person name="Ferreira P."/>
            <person name="Molpeceres G."/>
            <person name="Ruiz-Duenas F.J."/>
            <person name="Serrano A."/>
            <person name="Henrissat B."/>
            <person name="Drula E."/>
            <person name="Hughes K.W."/>
            <person name="Mata J.L."/>
            <person name="Ishikawa N.K."/>
            <person name="Vargas-Isla R."/>
            <person name="Ushijima S."/>
            <person name="Smith C.A."/>
            <person name="Ahrendt S."/>
            <person name="Andreopoulos W."/>
            <person name="He G."/>
            <person name="Labutti K."/>
            <person name="Lipzen A."/>
            <person name="Ng V."/>
            <person name="Riley R."/>
            <person name="Sandor L."/>
            <person name="Barry K."/>
            <person name="Martinez A.T."/>
            <person name="Xiao Y."/>
            <person name="Gibbons J.G."/>
            <person name="Terashima K."/>
            <person name="Grigoriev I.V."/>
            <person name="Hibbett D.S."/>
        </authorList>
    </citation>
    <scope>NUCLEOTIDE SEQUENCE</scope>
    <source>
        <strain evidence="2">RHP3577 ss4</strain>
    </source>
</reference>
<feature type="compositionally biased region" description="Low complexity" evidence="1">
    <location>
        <begin position="354"/>
        <end position="381"/>
    </location>
</feature>
<evidence type="ECO:0000256" key="1">
    <source>
        <dbReference type="SAM" id="MobiDB-lite"/>
    </source>
</evidence>
<keyword evidence="3" id="KW-1185">Reference proteome</keyword>
<proteinExistence type="predicted"/>
<dbReference type="Proteomes" id="UP001150217">
    <property type="component" value="Unassembled WGS sequence"/>
</dbReference>
<name>A0ABQ8VKB3_9AGAR</name>
<evidence type="ECO:0000313" key="2">
    <source>
        <dbReference type="EMBL" id="KAJ4496711.1"/>
    </source>
</evidence>
<feature type="compositionally biased region" description="Low complexity" evidence="1">
    <location>
        <begin position="431"/>
        <end position="455"/>
    </location>
</feature>
<evidence type="ECO:0000313" key="3">
    <source>
        <dbReference type="Proteomes" id="UP001150217"/>
    </source>
</evidence>
<feature type="compositionally biased region" description="Low complexity" evidence="1">
    <location>
        <begin position="206"/>
        <end position="220"/>
    </location>
</feature>
<comment type="caution">
    <text evidence="2">The sequence shown here is derived from an EMBL/GenBank/DDBJ whole genome shotgun (WGS) entry which is preliminary data.</text>
</comment>
<organism evidence="2 3">
    <name type="scientific">Lentinula lateritia</name>
    <dbReference type="NCBI Taxonomy" id="40482"/>
    <lineage>
        <taxon>Eukaryota</taxon>
        <taxon>Fungi</taxon>
        <taxon>Dikarya</taxon>
        <taxon>Basidiomycota</taxon>
        <taxon>Agaricomycotina</taxon>
        <taxon>Agaricomycetes</taxon>
        <taxon>Agaricomycetidae</taxon>
        <taxon>Agaricales</taxon>
        <taxon>Marasmiineae</taxon>
        <taxon>Omphalotaceae</taxon>
        <taxon>Lentinula</taxon>
    </lineage>
</organism>
<feature type="region of interest" description="Disordered" evidence="1">
    <location>
        <begin position="182"/>
        <end position="220"/>
    </location>
</feature>
<gene>
    <name evidence="2" type="ORF">C8R41DRAFT_825595</name>
</gene>
<feature type="compositionally biased region" description="Polar residues" evidence="1">
    <location>
        <begin position="196"/>
        <end position="205"/>
    </location>
</feature>
<feature type="compositionally biased region" description="Low complexity" evidence="1">
    <location>
        <begin position="521"/>
        <end position="532"/>
    </location>
</feature>
<feature type="region of interest" description="Disordered" evidence="1">
    <location>
        <begin position="325"/>
        <end position="465"/>
    </location>
</feature>